<proteinExistence type="predicted"/>
<evidence type="ECO:0000313" key="2">
    <source>
        <dbReference type="EMBL" id="KAH7976606.1"/>
    </source>
</evidence>
<feature type="region of interest" description="Disordered" evidence="1">
    <location>
        <begin position="67"/>
        <end position="110"/>
    </location>
</feature>
<protein>
    <submittedName>
        <fullName evidence="2">Uncharacterized protein</fullName>
    </submittedName>
</protein>
<organism evidence="2 3">
    <name type="scientific">Rhipicephalus sanguineus</name>
    <name type="common">Brown dog tick</name>
    <name type="synonym">Ixodes sanguineus</name>
    <dbReference type="NCBI Taxonomy" id="34632"/>
    <lineage>
        <taxon>Eukaryota</taxon>
        <taxon>Metazoa</taxon>
        <taxon>Ecdysozoa</taxon>
        <taxon>Arthropoda</taxon>
        <taxon>Chelicerata</taxon>
        <taxon>Arachnida</taxon>
        <taxon>Acari</taxon>
        <taxon>Parasitiformes</taxon>
        <taxon>Ixodida</taxon>
        <taxon>Ixodoidea</taxon>
        <taxon>Ixodidae</taxon>
        <taxon>Rhipicephalinae</taxon>
        <taxon>Rhipicephalus</taxon>
        <taxon>Rhipicephalus</taxon>
    </lineage>
</organism>
<sequence length="154" mass="17516">MNVTSEDIRRETPHRTQHQLIDGVVNEIPREAPLLKRDAVPTVFEDYAICSNRKFPCRKLVSVVREQERAHESSERRNGGNCTSESRLDVDAVSDSQDDVDFTGEAALSSERRREYGTPIYCTSRRSRVRRHSDSINMGEGALSGRRQSSLRPL</sequence>
<gene>
    <name evidence="2" type="ORF">HPB52_016970</name>
</gene>
<feature type="region of interest" description="Disordered" evidence="1">
    <location>
        <begin position="127"/>
        <end position="154"/>
    </location>
</feature>
<accession>A0A9D4QE50</accession>
<evidence type="ECO:0000256" key="1">
    <source>
        <dbReference type="SAM" id="MobiDB-lite"/>
    </source>
</evidence>
<feature type="compositionally biased region" description="Basic and acidic residues" evidence="1">
    <location>
        <begin position="67"/>
        <end position="78"/>
    </location>
</feature>
<evidence type="ECO:0000313" key="3">
    <source>
        <dbReference type="Proteomes" id="UP000821837"/>
    </source>
</evidence>
<dbReference type="AlphaFoldDB" id="A0A9D4QE50"/>
<keyword evidence="3" id="KW-1185">Reference proteome</keyword>
<comment type="caution">
    <text evidence="2">The sequence shown here is derived from an EMBL/GenBank/DDBJ whole genome shotgun (WGS) entry which is preliminary data.</text>
</comment>
<dbReference type="Proteomes" id="UP000821837">
    <property type="component" value="Chromosome 10"/>
</dbReference>
<name>A0A9D4QE50_RHISA</name>
<reference evidence="2" key="1">
    <citation type="journal article" date="2020" name="Cell">
        <title>Large-Scale Comparative Analyses of Tick Genomes Elucidate Their Genetic Diversity and Vector Capacities.</title>
        <authorList>
            <consortium name="Tick Genome and Microbiome Consortium (TIGMIC)"/>
            <person name="Jia N."/>
            <person name="Wang J."/>
            <person name="Shi W."/>
            <person name="Du L."/>
            <person name="Sun Y."/>
            <person name="Zhan W."/>
            <person name="Jiang J.F."/>
            <person name="Wang Q."/>
            <person name="Zhang B."/>
            <person name="Ji P."/>
            <person name="Bell-Sakyi L."/>
            <person name="Cui X.M."/>
            <person name="Yuan T.T."/>
            <person name="Jiang B.G."/>
            <person name="Yang W.F."/>
            <person name="Lam T.T."/>
            <person name="Chang Q.C."/>
            <person name="Ding S.J."/>
            <person name="Wang X.J."/>
            <person name="Zhu J.G."/>
            <person name="Ruan X.D."/>
            <person name="Zhao L."/>
            <person name="Wei J.T."/>
            <person name="Ye R.Z."/>
            <person name="Que T.C."/>
            <person name="Du C.H."/>
            <person name="Zhou Y.H."/>
            <person name="Cheng J.X."/>
            <person name="Dai P.F."/>
            <person name="Guo W.B."/>
            <person name="Han X.H."/>
            <person name="Huang E.J."/>
            <person name="Li L.F."/>
            <person name="Wei W."/>
            <person name="Gao Y.C."/>
            <person name="Liu J.Z."/>
            <person name="Shao H.Z."/>
            <person name="Wang X."/>
            <person name="Wang C.C."/>
            <person name="Yang T.C."/>
            <person name="Huo Q.B."/>
            <person name="Li W."/>
            <person name="Chen H.Y."/>
            <person name="Chen S.E."/>
            <person name="Zhou L.G."/>
            <person name="Ni X.B."/>
            <person name="Tian J.H."/>
            <person name="Sheng Y."/>
            <person name="Liu T."/>
            <person name="Pan Y.S."/>
            <person name="Xia L.Y."/>
            <person name="Li J."/>
            <person name="Zhao F."/>
            <person name="Cao W.C."/>
        </authorList>
    </citation>
    <scope>NUCLEOTIDE SEQUENCE</scope>
    <source>
        <strain evidence="2">Rsan-2018</strain>
    </source>
</reference>
<dbReference type="VEuPathDB" id="VectorBase:RSAN_042831"/>
<dbReference type="EMBL" id="JABSTV010001246">
    <property type="protein sequence ID" value="KAH7976606.1"/>
    <property type="molecule type" value="Genomic_DNA"/>
</dbReference>
<reference evidence="2" key="2">
    <citation type="submission" date="2021-09" db="EMBL/GenBank/DDBJ databases">
        <authorList>
            <person name="Jia N."/>
            <person name="Wang J."/>
            <person name="Shi W."/>
            <person name="Du L."/>
            <person name="Sun Y."/>
            <person name="Zhan W."/>
            <person name="Jiang J."/>
            <person name="Wang Q."/>
            <person name="Zhang B."/>
            <person name="Ji P."/>
            <person name="Sakyi L.B."/>
            <person name="Cui X."/>
            <person name="Yuan T."/>
            <person name="Jiang B."/>
            <person name="Yang W."/>
            <person name="Lam T.T.-Y."/>
            <person name="Chang Q."/>
            <person name="Ding S."/>
            <person name="Wang X."/>
            <person name="Zhu J."/>
            <person name="Ruan X."/>
            <person name="Zhao L."/>
            <person name="Wei J."/>
            <person name="Que T."/>
            <person name="Du C."/>
            <person name="Cheng J."/>
            <person name="Dai P."/>
            <person name="Han X."/>
            <person name="Huang E."/>
            <person name="Gao Y."/>
            <person name="Liu J."/>
            <person name="Shao H."/>
            <person name="Ye R."/>
            <person name="Li L."/>
            <person name="Wei W."/>
            <person name="Wang X."/>
            <person name="Wang C."/>
            <person name="Huo Q."/>
            <person name="Li W."/>
            <person name="Guo W."/>
            <person name="Chen H."/>
            <person name="Chen S."/>
            <person name="Zhou L."/>
            <person name="Zhou L."/>
            <person name="Ni X."/>
            <person name="Tian J."/>
            <person name="Zhou Y."/>
            <person name="Sheng Y."/>
            <person name="Liu T."/>
            <person name="Pan Y."/>
            <person name="Xia L."/>
            <person name="Li J."/>
            <person name="Zhao F."/>
            <person name="Cao W."/>
        </authorList>
    </citation>
    <scope>NUCLEOTIDE SEQUENCE</scope>
    <source>
        <strain evidence="2">Rsan-2018</strain>
        <tissue evidence="2">Larvae</tissue>
    </source>
</reference>